<keyword evidence="2" id="KW-1185">Reference proteome</keyword>
<dbReference type="EMBL" id="LWDX02032148">
    <property type="protein sequence ID" value="OEL27576.1"/>
    <property type="molecule type" value="Genomic_DNA"/>
</dbReference>
<dbReference type="STRING" id="888268.A0A1E5VR51"/>
<gene>
    <name evidence="1" type="ORF">BAE44_0011404</name>
</gene>
<dbReference type="Proteomes" id="UP000095767">
    <property type="component" value="Unassembled WGS sequence"/>
</dbReference>
<dbReference type="PROSITE" id="PS00063">
    <property type="entry name" value="ALDOKETO_REDUCTASE_3"/>
    <property type="match status" value="1"/>
</dbReference>
<sequence>LRWIYEQGASMVVKSWNQERLKENIEIFDWELSDEDRSKISHMPQHKMAVVTGILCPEGVSSVDIAEVDVFET</sequence>
<evidence type="ECO:0008006" key="3">
    <source>
        <dbReference type="Google" id="ProtNLM"/>
    </source>
</evidence>
<evidence type="ECO:0000313" key="1">
    <source>
        <dbReference type="EMBL" id="OEL27576.1"/>
    </source>
</evidence>
<proteinExistence type="predicted"/>
<dbReference type="AlphaFoldDB" id="A0A1E5VR51"/>
<evidence type="ECO:0000313" key="2">
    <source>
        <dbReference type="Proteomes" id="UP000095767"/>
    </source>
</evidence>
<dbReference type="GO" id="GO:0016491">
    <property type="term" value="F:oxidoreductase activity"/>
    <property type="evidence" value="ECO:0007669"/>
    <property type="project" value="InterPro"/>
</dbReference>
<accession>A0A1E5VR51</accession>
<dbReference type="InterPro" id="IPR018170">
    <property type="entry name" value="Aldo/ket_reductase_CS"/>
</dbReference>
<dbReference type="OrthoDB" id="679517at2759"/>
<dbReference type="InterPro" id="IPR036812">
    <property type="entry name" value="NAD(P)_OxRdtase_dom_sf"/>
</dbReference>
<name>A0A1E5VR51_9POAL</name>
<dbReference type="Gene3D" id="3.20.20.100">
    <property type="entry name" value="NADP-dependent oxidoreductase domain"/>
    <property type="match status" value="1"/>
</dbReference>
<comment type="caution">
    <text evidence="1">The sequence shown here is derived from an EMBL/GenBank/DDBJ whole genome shotgun (WGS) entry which is preliminary data.</text>
</comment>
<protein>
    <recommendedName>
        <fullName evidence="3">NADP-dependent oxidoreductase domain-containing protein</fullName>
    </recommendedName>
</protein>
<dbReference type="SUPFAM" id="SSF51430">
    <property type="entry name" value="NAD(P)-linked oxidoreductase"/>
    <property type="match status" value="1"/>
</dbReference>
<feature type="non-terminal residue" evidence="1">
    <location>
        <position position="1"/>
    </location>
</feature>
<organism evidence="1 2">
    <name type="scientific">Dichanthelium oligosanthes</name>
    <dbReference type="NCBI Taxonomy" id="888268"/>
    <lineage>
        <taxon>Eukaryota</taxon>
        <taxon>Viridiplantae</taxon>
        <taxon>Streptophyta</taxon>
        <taxon>Embryophyta</taxon>
        <taxon>Tracheophyta</taxon>
        <taxon>Spermatophyta</taxon>
        <taxon>Magnoliopsida</taxon>
        <taxon>Liliopsida</taxon>
        <taxon>Poales</taxon>
        <taxon>Poaceae</taxon>
        <taxon>PACMAD clade</taxon>
        <taxon>Panicoideae</taxon>
        <taxon>Panicodae</taxon>
        <taxon>Paniceae</taxon>
        <taxon>Dichantheliinae</taxon>
        <taxon>Dichanthelium</taxon>
    </lineage>
</organism>
<reference evidence="1 2" key="1">
    <citation type="submission" date="2016-09" db="EMBL/GenBank/DDBJ databases">
        <title>The draft genome of Dichanthelium oligosanthes: A C3 panicoid grass species.</title>
        <authorList>
            <person name="Studer A.J."/>
            <person name="Schnable J.C."/>
            <person name="Brutnell T.P."/>
        </authorList>
    </citation>
    <scope>NUCLEOTIDE SEQUENCE [LARGE SCALE GENOMIC DNA]</scope>
    <source>
        <strain evidence="2">cv. Kellogg 1175</strain>
        <tissue evidence="1">Leaf</tissue>
    </source>
</reference>